<feature type="non-terminal residue" evidence="1">
    <location>
        <position position="394"/>
    </location>
</feature>
<proteinExistence type="predicted"/>
<protein>
    <submittedName>
        <fullName evidence="1">Choice-of-anchor P family protein</fullName>
    </submittedName>
</protein>
<name>A0ABV7YPU9_9ACTN</name>
<dbReference type="NCBIfam" id="NF040603">
    <property type="entry name" value="choice_anch_P"/>
    <property type="match status" value="2"/>
</dbReference>
<evidence type="ECO:0000313" key="2">
    <source>
        <dbReference type="Proteomes" id="UP001595699"/>
    </source>
</evidence>
<dbReference type="RefSeq" id="WP_385929238.1">
    <property type="nucleotide sequence ID" value="NZ_JBHRZH010000067.1"/>
</dbReference>
<reference evidence="2" key="1">
    <citation type="journal article" date="2019" name="Int. J. Syst. Evol. Microbiol.">
        <title>The Global Catalogue of Microorganisms (GCM) 10K type strain sequencing project: providing services to taxonomists for standard genome sequencing and annotation.</title>
        <authorList>
            <consortium name="The Broad Institute Genomics Platform"/>
            <consortium name="The Broad Institute Genome Sequencing Center for Infectious Disease"/>
            <person name="Wu L."/>
            <person name="Ma J."/>
        </authorList>
    </citation>
    <scope>NUCLEOTIDE SEQUENCE [LARGE SCALE GENOMIC DNA]</scope>
    <source>
        <strain evidence="2">CGMCC 4.7241</strain>
    </source>
</reference>
<accession>A0ABV7YPU9</accession>
<keyword evidence="2" id="KW-1185">Reference proteome</keyword>
<organism evidence="1 2">
    <name type="scientific">Tenggerimyces flavus</name>
    <dbReference type="NCBI Taxonomy" id="1708749"/>
    <lineage>
        <taxon>Bacteria</taxon>
        <taxon>Bacillati</taxon>
        <taxon>Actinomycetota</taxon>
        <taxon>Actinomycetes</taxon>
        <taxon>Propionibacteriales</taxon>
        <taxon>Nocardioidaceae</taxon>
        <taxon>Tenggerimyces</taxon>
    </lineage>
</organism>
<gene>
    <name evidence="1" type="ORF">ACFOUW_39825</name>
</gene>
<sequence>MTPAAAHAAGPEIGFTAYAYGTSVYNADRSAMSGPTAYVSLACTTAPGKKAKNNSAAADLGRVGKAGATVTTVDSSEWGDSRATKSTSTTAGTSLLGGIIRAKAITAEAKVKSTPDGWKAENKSVLADLTILGKKIDAEVGPNTKIKVALPGVGKIAEVILNEQLTRTKANGTFETTTTALHVKVLPNSQLGNKFNVDVTIGRANAQLTPPAVGYLGGRGFATKVTLLDKTVESGPTSLVAVPCLGGTSSNRVASGDLGGIARAKGAATKAEGSAGDPAKSRVEAELAGVNLLGGLITADAIKSVATAKQSAGGPVELSDRGSKFVNLRIGGKQVLDTDIGPNTRIDVLGVQITLNKIRKTSTSITVTQIEVVIKSPRHGLPVNSKVEISYASA</sequence>
<evidence type="ECO:0000313" key="1">
    <source>
        <dbReference type="EMBL" id="MFC3767032.1"/>
    </source>
</evidence>
<dbReference type="Proteomes" id="UP001595699">
    <property type="component" value="Unassembled WGS sequence"/>
</dbReference>
<comment type="caution">
    <text evidence="1">The sequence shown here is derived from an EMBL/GenBank/DDBJ whole genome shotgun (WGS) entry which is preliminary data.</text>
</comment>
<dbReference type="EMBL" id="JBHRZH010000067">
    <property type="protein sequence ID" value="MFC3767032.1"/>
    <property type="molecule type" value="Genomic_DNA"/>
</dbReference>